<dbReference type="RefSeq" id="WP_168552695.1">
    <property type="nucleotide sequence ID" value="NZ_JAAWWL010000002.1"/>
</dbReference>
<organism evidence="1 2">
    <name type="scientific">Croceivirga thetidis</name>
    <dbReference type="NCBI Taxonomy" id="2721623"/>
    <lineage>
        <taxon>Bacteria</taxon>
        <taxon>Pseudomonadati</taxon>
        <taxon>Bacteroidota</taxon>
        <taxon>Flavobacteriia</taxon>
        <taxon>Flavobacteriales</taxon>
        <taxon>Flavobacteriaceae</taxon>
        <taxon>Croceivirga</taxon>
    </lineage>
</organism>
<dbReference type="EMBL" id="JAAWWL010000002">
    <property type="protein sequence ID" value="NKI32499.1"/>
    <property type="molecule type" value="Genomic_DNA"/>
</dbReference>
<dbReference type="Gene3D" id="3.30.70.1230">
    <property type="entry name" value="Nucleotide cyclase"/>
    <property type="match status" value="1"/>
</dbReference>
<keyword evidence="2" id="KW-1185">Reference proteome</keyword>
<dbReference type="Gene3D" id="3.30.530.20">
    <property type="match status" value="1"/>
</dbReference>
<gene>
    <name evidence="1" type="ORF">HCU67_11135</name>
</gene>
<dbReference type="InterPro" id="IPR023393">
    <property type="entry name" value="START-like_dom_sf"/>
</dbReference>
<dbReference type="InterPro" id="IPR029787">
    <property type="entry name" value="Nucleotide_cyclase"/>
</dbReference>
<name>A0ABX1GRF4_9FLAO</name>
<dbReference type="CDD" id="cd07812">
    <property type="entry name" value="SRPBCC"/>
    <property type="match status" value="1"/>
</dbReference>
<evidence type="ECO:0000313" key="2">
    <source>
        <dbReference type="Proteomes" id="UP000718451"/>
    </source>
</evidence>
<dbReference type="InterPro" id="IPR020503">
    <property type="entry name" value="Uncharacterised_Rv2561"/>
</dbReference>
<protein>
    <submittedName>
        <fullName evidence="1">DUF2652 domain-containing protein</fullName>
    </submittedName>
</protein>
<dbReference type="SUPFAM" id="SSF55961">
    <property type="entry name" value="Bet v1-like"/>
    <property type="match status" value="1"/>
</dbReference>
<dbReference type="Pfam" id="PF10851">
    <property type="entry name" value="DUF2652"/>
    <property type="match status" value="1"/>
</dbReference>
<sequence>MSKSLLFIPDISGFTNFVQTTEVEHSQHVISELLEVLIAANTQQLKLAEIEGDALFFFKENEIPSQEKILAQVETMYTAFYSHLKMLETNRICPCNACATAPKLQLKIILHCGDLQFLNVQGNRKPFGESVIEAHRLLKNSIEGDNYILISEALAKEIKLTEHYESALFQFDRGSDKYDGKIINYLHANIDVTLLKLRAFEPPIVYQPDMPPNFTKTVIIDRSAYEVYEMLSNYRYRHLWVEGVDEFVFEEDEVTRVGTEHTCVINGKSFDFTTVVKPVAMDQLNYGELTFDPPPVERMYQFFTLKPLGDAKCELHFEIYWKTKTPFQKMLMLIGAKKQIIAASSHSVENLVNLMNQEQLVLS</sequence>
<dbReference type="Proteomes" id="UP000718451">
    <property type="component" value="Unassembled WGS sequence"/>
</dbReference>
<proteinExistence type="predicted"/>
<evidence type="ECO:0000313" key="1">
    <source>
        <dbReference type="EMBL" id="NKI32499.1"/>
    </source>
</evidence>
<reference evidence="1 2" key="1">
    <citation type="submission" date="2020-04" db="EMBL/GenBank/DDBJ databases">
        <authorList>
            <person name="Yoon J."/>
        </authorList>
    </citation>
    <scope>NUCLEOTIDE SEQUENCE [LARGE SCALE GENOMIC DNA]</scope>
    <source>
        <strain evidence="1 2">DJ-13</strain>
    </source>
</reference>
<accession>A0ABX1GRF4</accession>
<comment type="caution">
    <text evidence="1">The sequence shown here is derived from an EMBL/GenBank/DDBJ whole genome shotgun (WGS) entry which is preliminary data.</text>
</comment>
<dbReference type="SUPFAM" id="SSF55073">
    <property type="entry name" value="Nucleotide cyclase"/>
    <property type="match status" value="1"/>
</dbReference>